<dbReference type="PANTHER" id="PTHR48100:SF1">
    <property type="entry name" value="HISTIDINE PHOSPHATASE FAMILY PROTEIN-RELATED"/>
    <property type="match status" value="1"/>
</dbReference>
<dbReference type="Pfam" id="PF00300">
    <property type="entry name" value="His_Phos_1"/>
    <property type="match status" value="1"/>
</dbReference>
<dbReference type="SMART" id="SM00855">
    <property type="entry name" value="PGAM"/>
    <property type="match status" value="1"/>
</dbReference>
<dbReference type="Gene3D" id="3.40.50.1240">
    <property type="entry name" value="Phosphoglycerate mutase-like"/>
    <property type="match status" value="1"/>
</dbReference>
<organism evidence="1 2">
    <name type="scientific">Fictibacillus fluitans</name>
    <dbReference type="NCBI Taxonomy" id="3058422"/>
    <lineage>
        <taxon>Bacteria</taxon>
        <taxon>Bacillati</taxon>
        <taxon>Bacillota</taxon>
        <taxon>Bacilli</taxon>
        <taxon>Bacillales</taxon>
        <taxon>Fictibacillaceae</taxon>
        <taxon>Fictibacillus</taxon>
    </lineage>
</organism>
<evidence type="ECO:0000313" key="1">
    <source>
        <dbReference type="EMBL" id="MDN4525761.1"/>
    </source>
</evidence>
<dbReference type="RefSeq" id="WP_301166782.1">
    <property type="nucleotide sequence ID" value="NZ_JAUHTR010000007.1"/>
</dbReference>
<protein>
    <submittedName>
        <fullName evidence="1">Histidine phosphatase family protein</fullName>
    </submittedName>
</protein>
<keyword evidence="2" id="KW-1185">Reference proteome</keyword>
<dbReference type="SUPFAM" id="SSF53254">
    <property type="entry name" value="Phosphoglycerate mutase-like"/>
    <property type="match status" value="1"/>
</dbReference>
<dbReference type="InterPro" id="IPR013078">
    <property type="entry name" value="His_Pase_superF_clade-1"/>
</dbReference>
<dbReference type="CDD" id="cd07067">
    <property type="entry name" value="HP_PGM_like"/>
    <property type="match status" value="1"/>
</dbReference>
<proteinExistence type="predicted"/>
<dbReference type="EMBL" id="JAUHTR010000007">
    <property type="protein sequence ID" value="MDN4525761.1"/>
    <property type="molecule type" value="Genomic_DNA"/>
</dbReference>
<comment type="caution">
    <text evidence="1">The sequence shown here is derived from an EMBL/GenBank/DDBJ whole genome shotgun (WGS) entry which is preliminary data.</text>
</comment>
<dbReference type="Proteomes" id="UP001172721">
    <property type="component" value="Unassembled WGS sequence"/>
</dbReference>
<dbReference type="InterPro" id="IPR050275">
    <property type="entry name" value="PGM_Phosphatase"/>
</dbReference>
<dbReference type="PANTHER" id="PTHR48100">
    <property type="entry name" value="BROAD-SPECIFICITY PHOSPHATASE YOR283W-RELATED"/>
    <property type="match status" value="1"/>
</dbReference>
<dbReference type="InterPro" id="IPR029033">
    <property type="entry name" value="His_PPase_superfam"/>
</dbReference>
<gene>
    <name evidence="1" type="ORF">QYB97_14850</name>
</gene>
<sequence>MARRVAVTLLRHGLTLENQQKKYIGFSDPLLCEEGRNELRELHEKAGFLPSEAILSSDRNRCVETAEILFPGQRIIASPALRELHFGEWENKTYAELCHDLHYRAWIDDPSGTCPPGGEHFHEFEKRLLTAWQEEIWPMAEQNGHVTVVTHGGPIRFYLSVFASEPKEMWEWHIPHGKGYALDWNENTGRFDGKCTLLQEAPSMVKPSG</sequence>
<accession>A0ABT8HYB1</accession>
<name>A0ABT8HYB1_9BACL</name>
<evidence type="ECO:0000313" key="2">
    <source>
        <dbReference type="Proteomes" id="UP001172721"/>
    </source>
</evidence>
<reference evidence="1" key="1">
    <citation type="submission" date="2023-07" db="EMBL/GenBank/DDBJ databases">
        <title>Fictibacillus sp. isolated from freshwater pond.</title>
        <authorList>
            <person name="Kirdat K."/>
            <person name="Bhat A."/>
            <person name="Mourya A."/>
            <person name="Yadav A."/>
        </authorList>
    </citation>
    <scope>NUCLEOTIDE SEQUENCE</scope>
    <source>
        <strain evidence="1">NE201</strain>
    </source>
</reference>